<name>A0A368P8A0_9FLAO</name>
<accession>A0A368P8A0</accession>
<organism evidence="1 2">
    <name type="scientific">Oceanihabitans sediminis</name>
    <dbReference type="NCBI Taxonomy" id="1812012"/>
    <lineage>
        <taxon>Bacteria</taxon>
        <taxon>Pseudomonadati</taxon>
        <taxon>Bacteroidota</taxon>
        <taxon>Flavobacteriia</taxon>
        <taxon>Flavobacteriales</taxon>
        <taxon>Flavobacteriaceae</taxon>
        <taxon>Oceanihabitans</taxon>
    </lineage>
</organism>
<dbReference type="RefSeq" id="WP_072347865.1">
    <property type="nucleotide sequence ID" value="NZ_QNRP01000001.1"/>
</dbReference>
<protein>
    <submittedName>
        <fullName evidence="1">Uncharacterized protein</fullName>
    </submittedName>
</protein>
<sequence>MKKIFLSILIIVSLNACKNDKKESKEFTEQEGINVEVKNKNILKFNINAIVSGNEEFTVYYLDVDDKEISKKRSVSKKIIGSEIMQTINFDFPENVIPIKILFMTGKNQETKIDIIDASFEMDDVVFEIPGDKFFDYFNPNKFIEYNRTSSSYSLKVIEGEFNPMFFSRIVLIDRLEMFFY</sequence>
<dbReference type="AlphaFoldDB" id="A0A368P8A0"/>
<dbReference type="OrthoDB" id="1350910at2"/>
<evidence type="ECO:0000313" key="2">
    <source>
        <dbReference type="Proteomes" id="UP000252249"/>
    </source>
</evidence>
<dbReference type="EMBL" id="QPIG01000001">
    <property type="protein sequence ID" value="RCU58324.1"/>
    <property type="molecule type" value="Genomic_DNA"/>
</dbReference>
<comment type="caution">
    <text evidence="1">The sequence shown here is derived from an EMBL/GenBank/DDBJ whole genome shotgun (WGS) entry which is preliminary data.</text>
</comment>
<gene>
    <name evidence="1" type="ORF">DU428_02820</name>
</gene>
<evidence type="ECO:0000313" key="1">
    <source>
        <dbReference type="EMBL" id="RCU58324.1"/>
    </source>
</evidence>
<dbReference type="Proteomes" id="UP000252249">
    <property type="component" value="Unassembled WGS sequence"/>
</dbReference>
<keyword evidence="2" id="KW-1185">Reference proteome</keyword>
<reference evidence="1 2" key="1">
    <citation type="submission" date="2018-07" db="EMBL/GenBank/DDBJ databases">
        <title>Oceanihabitans testaceum sp. nov., isolated from marine sediment.</title>
        <authorList>
            <person name="Li C.-M."/>
        </authorList>
    </citation>
    <scope>NUCLEOTIDE SEQUENCE [LARGE SCALE GENOMIC DNA]</scope>
    <source>
        <strain evidence="1 2">S9-10</strain>
    </source>
</reference>
<proteinExistence type="predicted"/>